<keyword evidence="3" id="KW-1185">Reference proteome</keyword>
<name>A0A2P6V702_9CHLO</name>
<dbReference type="GO" id="GO:0009330">
    <property type="term" value="C:DNA topoisomerase type II (double strand cut, ATP-hydrolyzing) complex"/>
    <property type="evidence" value="ECO:0007669"/>
    <property type="project" value="InterPro"/>
</dbReference>
<feature type="region of interest" description="Disordered" evidence="1">
    <location>
        <begin position="1"/>
        <end position="173"/>
    </location>
</feature>
<feature type="compositionally biased region" description="Basic residues" evidence="1">
    <location>
        <begin position="348"/>
        <end position="371"/>
    </location>
</feature>
<feature type="compositionally biased region" description="Gly residues" evidence="1">
    <location>
        <begin position="312"/>
        <end position="325"/>
    </location>
</feature>
<dbReference type="InterPro" id="IPR033246">
    <property type="entry name" value="BIN4"/>
</dbReference>
<dbReference type="GO" id="GO:0051276">
    <property type="term" value="P:chromosome organization"/>
    <property type="evidence" value="ECO:0007669"/>
    <property type="project" value="TreeGrafter"/>
</dbReference>
<dbReference type="OrthoDB" id="549068at2759"/>
<proteinExistence type="predicted"/>
<dbReference type="GO" id="GO:0005634">
    <property type="term" value="C:nucleus"/>
    <property type="evidence" value="ECO:0007669"/>
    <property type="project" value="TreeGrafter"/>
</dbReference>
<gene>
    <name evidence="2" type="ORF">C2E20_6607</name>
</gene>
<evidence type="ECO:0000313" key="2">
    <source>
        <dbReference type="EMBL" id="PSC69862.1"/>
    </source>
</evidence>
<feature type="compositionally biased region" description="Low complexity" evidence="1">
    <location>
        <begin position="91"/>
        <end position="121"/>
    </location>
</feature>
<comment type="caution">
    <text evidence="2">The sequence shown here is derived from an EMBL/GenBank/DDBJ whole genome shotgun (WGS) entry which is preliminary data.</text>
</comment>
<protein>
    <submittedName>
        <fullName evidence="2">DNA-binding BIN4-like isoform A</fullName>
    </submittedName>
</protein>
<feature type="compositionally biased region" description="Acidic residues" evidence="1">
    <location>
        <begin position="1"/>
        <end position="10"/>
    </location>
</feature>
<organism evidence="2 3">
    <name type="scientific">Micractinium conductrix</name>
    <dbReference type="NCBI Taxonomy" id="554055"/>
    <lineage>
        <taxon>Eukaryota</taxon>
        <taxon>Viridiplantae</taxon>
        <taxon>Chlorophyta</taxon>
        <taxon>core chlorophytes</taxon>
        <taxon>Trebouxiophyceae</taxon>
        <taxon>Chlorellales</taxon>
        <taxon>Chlorellaceae</taxon>
        <taxon>Chlorella clade</taxon>
        <taxon>Micractinium</taxon>
    </lineage>
</organism>
<dbReference type="EMBL" id="LHPF02000023">
    <property type="protein sequence ID" value="PSC69862.1"/>
    <property type="molecule type" value="Genomic_DNA"/>
</dbReference>
<dbReference type="AlphaFoldDB" id="A0A2P6V702"/>
<dbReference type="GO" id="GO:0042023">
    <property type="term" value="P:DNA endoreduplication"/>
    <property type="evidence" value="ECO:0007669"/>
    <property type="project" value="InterPro"/>
</dbReference>
<dbReference type="STRING" id="554055.A0A2P6V702"/>
<sequence>MGDTSSEDEMPLAQRPLAGGILLGGGRAAPVAGGTSDDDSDIPSWLQAPAGTKGKGNQIVDLADSSDDDAVMSPAKPAAPAPQPAPVGNRSAQPPASQPQSQPHAASPQTQPQAPAQPRSAAKPRATSRGRPPVAAAAAAAAAGPSGAGDDSQAPSQAPPASQATGGTAQKRAPAVLHAPTSRMDVVLPEKLPQIKMLVELERGGSALPVCPADDVHGVTDLSGDSGAIGRLMIGGSKEEPQLQLDVKGVLYNATVVPCPATIALINMGQSEAKVECLFTEFVQLREDTRFSFNDADQLGGLVEGDDDGNYVDGGDGGAGEGAAAGGAKKGRGKAAAGGSKAAPCKRAAPKAKGGVKKAGGKPKAKPKPKPKAAGGGGKKGGKK</sequence>
<accession>A0A2P6V702</accession>
<dbReference type="PANTHER" id="PTHR34810:SF1">
    <property type="entry name" value="DNA-BINDING PROTEIN BIN4"/>
    <property type="match status" value="1"/>
</dbReference>
<feature type="compositionally biased region" description="Low complexity" evidence="1">
    <location>
        <begin position="152"/>
        <end position="164"/>
    </location>
</feature>
<evidence type="ECO:0000256" key="1">
    <source>
        <dbReference type="SAM" id="MobiDB-lite"/>
    </source>
</evidence>
<dbReference type="PANTHER" id="PTHR34810">
    <property type="entry name" value="DNA-BINDING PROTEIN BIN4"/>
    <property type="match status" value="1"/>
</dbReference>
<reference evidence="2 3" key="1">
    <citation type="journal article" date="2018" name="Plant J.">
        <title>Genome sequences of Chlorella sorokiniana UTEX 1602 and Micractinium conductrix SAG 241.80: implications to maltose excretion by a green alga.</title>
        <authorList>
            <person name="Arriola M.B."/>
            <person name="Velmurugan N."/>
            <person name="Zhang Y."/>
            <person name="Plunkett M.H."/>
            <person name="Hondzo H."/>
            <person name="Barney B.M."/>
        </authorList>
    </citation>
    <scope>NUCLEOTIDE SEQUENCE [LARGE SCALE GENOMIC DNA]</scope>
    <source>
        <strain evidence="2 3">SAG 241.80</strain>
    </source>
</reference>
<dbReference type="GO" id="GO:0003690">
    <property type="term" value="F:double-stranded DNA binding"/>
    <property type="evidence" value="ECO:0007669"/>
    <property type="project" value="InterPro"/>
</dbReference>
<dbReference type="Proteomes" id="UP000239649">
    <property type="component" value="Unassembled WGS sequence"/>
</dbReference>
<feature type="region of interest" description="Disordered" evidence="1">
    <location>
        <begin position="304"/>
        <end position="384"/>
    </location>
</feature>
<feature type="compositionally biased region" description="Gly residues" evidence="1">
    <location>
        <begin position="374"/>
        <end position="384"/>
    </location>
</feature>
<evidence type="ECO:0000313" key="3">
    <source>
        <dbReference type="Proteomes" id="UP000239649"/>
    </source>
</evidence>
<feature type="compositionally biased region" description="Low complexity" evidence="1">
    <location>
        <begin position="334"/>
        <end position="347"/>
    </location>
</feature>